<proteinExistence type="predicted"/>
<keyword evidence="5" id="KW-1185">Reference proteome</keyword>
<feature type="domain" description="Integrase catalytic" evidence="3">
    <location>
        <begin position="531"/>
        <end position="716"/>
    </location>
</feature>
<dbReference type="GO" id="GO:0003676">
    <property type="term" value="F:nucleic acid binding"/>
    <property type="evidence" value="ECO:0007669"/>
    <property type="project" value="InterPro"/>
</dbReference>
<dbReference type="InterPro" id="IPR041588">
    <property type="entry name" value="Integrase_H2C2"/>
</dbReference>
<evidence type="ECO:0000256" key="1">
    <source>
        <dbReference type="SAM" id="Phobius"/>
    </source>
</evidence>
<dbReference type="GO" id="GO:0071897">
    <property type="term" value="P:DNA biosynthetic process"/>
    <property type="evidence" value="ECO:0007669"/>
    <property type="project" value="UniProtKB-ARBA"/>
</dbReference>
<keyword evidence="1" id="KW-0472">Membrane</keyword>
<dbReference type="GO" id="GO:0042575">
    <property type="term" value="C:DNA polymerase complex"/>
    <property type="evidence" value="ECO:0007669"/>
    <property type="project" value="UniProtKB-ARBA"/>
</dbReference>
<dbReference type="EMBL" id="BMAU01021191">
    <property type="protein sequence ID" value="GFX96418.1"/>
    <property type="molecule type" value="Genomic_DNA"/>
</dbReference>
<dbReference type="GO" id="GO:0015074">
    <property type="term" value="P:DNA integration"/>
    <property type="evidence" value="ECO:0007669"/>
    <property type="project" value="InterPro"/>
</dbReference>
<dbReference type="InterPro" id="IPR012337">
    <property type="entry name" value="RNaseH-like_sf"/>
</dbReference>
<evidence type="ECO:0000313" key="4">
    <source>
        <dbReference type="EMBL" id="GFX96418.1"/>
    </source>
</evidence>
<reference evidence="4" key="1">
    <citation type="submission" date="2020-08" db="EMBL/GenBank/DDBJ databases">
        <title>Multicomponent nature underlies the extraordinary mechanical properties of spider dragline silk.</title>
        <authorList>
            <person name="Kono N."/>
            <person name="Nakamura H."/>
            <person name="Mori M."/>
            <person name="Yoshida Y."/>
            <person name="Ohtoshi R."/>
            <person name="Malay A.D."/>
            <person name="Moran D.A.P."/>
            <person name="Tomita M."/>
            <person name="Numata K."/>
            <person name="Arakawa K."/>
        </authorList>
    </citation>
    <scope>NUCLEOTIDE SEQUENCE</scope>
</reference>
<keyword evidence="2" id="KW-0732">Signal</keyword>
<evidence type="ECO:0000313" key="5">
    <source>
        <dbReference type="Proteomes" id="UP000887159"/>
    </source>
</evidence>
<feature type="signal peptide" evidence="2">
    <location>
        <begin position="1"/>
        <end position="19"/>
    </location>
</feature>
<keyword evidence="1" id="KW-0812">Transmembrane</keyword>
<dbReference type="Gene3D" id="3.30.420.10">
    <property type="entry name" value="Ribonuclease H-like superfamily/Ribonuclease H"/>
    <property type="match status" value="1"/>
</dbReference>
<feature type="chain" id="PRO_5036453714" evidence="2">
    <location>
        <begin position="20"/>
        <end position="754"/>
    </location>
</feature>
<organism evidence="4 5">
    <name type="scientific">Trichonephila clavipes</name>
    <name type="common">Golden silk orbweaver</name>
    <name type="synonym">Nephila clavipes</name>
    <dbReference type="NCBI Taxonomy" id="2585209"/>
    <lineage>
        <taxon>Eukaryota</taxon>
        <taxon>Metazoa</taxon>
        <taxon>Ecdysozoa</taxon>
        <taxon>Arthropoda</taxon>
        <taxon>Chelicerata</taxon>
        <taxon>Arachnida</taxon>
        <taxon>Araneae</taxon>
        <taxon>Araneomorphae</taxon>
        <taxon>Entelegynae</taxon>
        <taxon>Araneoidea</taxon>
        <taxon>Nephilidae</taxon>
        <taxon>Trichonephila</taxon>
    </lineage>
</organism>
<dbReference type="Pfam" id="PF17921">
    <property type="entry name" value="Integrase_H2C2"/>
    <property type="match status" value="1"/>
</dbReference>
<dbReference type="SUPFAM" id="SSF53098">
    <property type="entry name" value="Ribonuclease H-like"/>
    <property type="match status" value="1"/>
</dbReference>
<dbReference type="Gene3D" id="1.10.340.70">
    <property type="match status" value="1"/>
</dbReference>
<gene>
    <name evidence="4" type="primary">X975_16076</name>
    <name evidence="4" type="ORF">TNCV_2055351</name>
</gene>
<evidence type="ECO:0000256" key="2">
    <source>
        <dbReference type="SAM" id="SignalP"/>
    </source>
</evidence>
<comment type="caution">
    <text evidence="4">The sequence shown here is derived from an EMBL/GenBank/DDBJ whole genome shotgun (WGS) entry which is preliminary data.</text>
</comment>
<dbReference type="PANTHER" id="PTHR47331">
    <property type="entry name" value="PHD-TYPE DOMAIN-CONTAINING PROTEIN"/>
    <property type="match status" value="1"/>
</dbReference>
<dbReference type="InterPro" id="IPR036397">
    <property type="entry name" value="RNaseH_sf"/>
</dbReference>
<name>A0A8X6V248_TRICX</name>
<sequence>MSWWVLTCFGNLFFPKEFAMNTVFGWVVAGCNLLRYGEQSCAQYIVMMKNIAIMNDLKLFWELDSIGIRNECESFSLSDKKFIDNFESNLTYNGNRYETKIPWKSNPEVLDCNFETAKRRFDNLKIKLNKNKDIGEEYKRIIDEQLKNGIVEECRDISLFSGYFMPHQAVIRPDKETSRVKIVFDASSKGKNSESLNDLLFSGPNLMPDVLHIILKFRKYEIAFSSDIEKAFLNISIAQEDRKYLKFLWFDIKNNDNFKGLETFRISNRISEIHNLTNPSCWQHCPGKSNTADRLTRGFPVQNLTNDDLWWYGPKWLRENKFKWLKLNDLVIYDKLKNSETRSREILQNLCTIVKLENFDSLLKVKRIMAWVKRFIFNCRNFSKFEGSLSADELHLVREVQMQHFREEINTLNRKQILKNSKLYSLRPYLDVQGILRISSRINEAKFHSHEINPIIIPKESKFTELIVKEKHLRLLHGGVTLTLSQIRRKYWIPQGRQLIRKIINRCLACKKHSVKPADQLSGQLPRDRISQSLPFTIIGVDFTGPVYVKLGNDTEKSYIALFTCAVTLAVYIELVYSLSTRKFILTLRRFLSRSNCKTIYSDNASTFKCASKEIQYFFNIIKDEDFKNFISSEGITWKFIVELAPWWGGFYERLMRSIKELLRKIIGRAQLTFEETRTILAEIENVLNHRPLTYVSDDISDPEALTPASFLLVRHKNEYPFNFSELLNSSTTRESLLKRKHYQTKLLSQFWKK</sequence>
<keyword evidence="1" id="KW-1133">Transmembrane helix</keyword>
<feature type="transmembrane region" description="Helical" evidence="1">
    <location>
        <begin position="559"/>
        <end position="580"/>
    </location>
</feature>
<dbReference type="AlphaFoldDB" id="A0A8X6V248"/>
<accession>A0A8X6V248</accession>
<dbReference type="PANTHER" id="PTHR47331:SF1">
    <property type="entry name" value="GAG-LIKE PROTEIN"/>
    <property type="match status" value="1"/>
</dbReference>
<evidence type="ECO:0000259" key="3">
    <source>
        <dbReference type="PROSITE" id="PS50994"/>
    </source>
</evidence>
<dbReference type="SUPFAM" id="SSF56672">
    <property type="entry name" value="DNA/RNA polymerases"/>
    <property type="match status" value="1"/>
</dbReference>
<dbReference type="Proteomes" id="UP000887159">
    <property type="component" value="Unassembled WGS sequence"/>
</dbReference>
<dbReference type="InterPro" id="IPR001584">
    <property type="entry name" value="Integrase_cat-core"/>
</dbReference>
<dbReference type="InterPro" id="IPR043502">
    <property type="entry name" value="DNA/RNA_pol_sf"/>
</dbReference>
<protein>
    <submittedName>
        <fullName evidence="4">Transposable element Tcb2 transposase</fullName>
    </submittedName>
</protein>
<dbReference type="PROSITE" id="PS50994">
    <property type="entry name" value="INTEGRASE"/>
    <property type="match status" value="1"/>
</dbReference>